<evidence type="ECO:0000259" key="8">
    <source>
        <dbReference type="Pfam" id="PF04893"/>
    </source>
</evidence>
<evidence type="ECO:0000313" key="10">
    <source>
        <dbReference type="Proteomes" id="UP001229421"/>
    </source>
</evidence>
<dbReference type="PANTHER" id="PTHR12822:SF2">
    <property type="entry name" value="PROTEIN YIPF"/>
    <property type="match status" value="1"/>
</dbReference>
<name>A0AAD8LAN9_TARER</name>
<dbReference type="InterPro" id="IPR039765">
    <property type="entry name" value="Yip5/YIPF1/YIPF2"/>
</dbReference>
<reference evidence="9" key="1">
    <citation type="journal article" date="2023" name="bioRxiv">
        <title>Improved chromosome-level genome assembly for marigold (Tagetes erecta).</title>
        <authorList>
            <person name="Jiang F."/>
            <person name="Yuan L."/>
            <person name="Wang S."/>
            <person name="Wang H."/>
            <person name="Xu D."/>
            <person name="Wang A."/>
            <person name="Fan W."/>
        </authorList>
    </citation>
    <scope>NUCLEOTIDE SEQUENCE</scope>
    <source>
        <strain evidence="9">WSJ</strain>
        <tissue evidence="9">Leaf</tissue>
    </source>
</reference>
<keyword evidence="4 6" id="KW-1133">Transmembrane helix</keyword>
<evidence type="ECO:0000256" key="6">
    <source>
        <dbReference type="RuleBase" id="RU361264"/>
    </source>
</evidence>
<feature type="transmembrane region" description="Helical" evidence="6">
    <location>
        <begin position="330"/>
        <end position="351"/>
    </location>
</feature>
<comment type="similarity">
    <text evidence="2 6">Belongs to the YIP1 family.</text>
</comment>
<keyword evidence="3 6" id="KW-0812">Transmembrane</keyword>
<comment type="caution">
    <text evidence="9">The sequence shown here is derived from an EMBL/GenBank/DDBJ whole genome shotgun (WGS) entry which is preliminary data.</text>
</comment>
<keyword evidence="10" id="KW-1185">Reference proteome</keyword>
<evidence type="ECO:0000256" key="2">
    <source>
        <dbReference type="ARBA" id="ARBA00010596"/>
    </source>
</evidence>
<feature type="transmembrane region" description="Helical" evidence="6">
    <location>
        <begin position="244"/>
        <end position="261"/>
    </location>
</feature>
<dbReference type="PANTHER" id="PTHR12822">
    <property type="entry name" value="PROTEIN YIPF"/>
    <property type="match status" value="1"/>
</dbReference>
<feature type="transmembrane region" description="Helical" evidence="6">
    <location>
        <begin position="273"/>
        <end position="293"/>
    </location>
</feature>
<accession>A0AAD8LAN9</accession>
<dbReference type="GO" id="GO:0000139">
    <property type="term" value="C:Golgi membrane"/>
    <property type="evidence" value="ECO:0007669"/>
    <property type="project" value="UniProtKB-SubCell"/>
</dbReference>
<dbReference type="Pfam" id="PF04893">
    <property type="entry name" value="Yip1"/>
    <property type="match status" value="1"/>
</dbReference>
<organism evidence="9 10">
    <name type="scientific">Tagetes erecta</name>
    <name type="common">African marigold</name>
    <dbReference type="NCBI Taxonomy" id="13708"/>
    <lineage>
        <taxon>Eukaryota</taxon>
        <taxon>Viridiplantae</taxon>
        <taxon>Streptophyta</taxon>
        <taxon>Embryophyta</taxon>
        <taxon>Tracheophyta</taxon>
        <taxon>Spermatophyta</taxon>
        <taxon>Magnoliopsida</taxon>
        <taxon>eudicotyledons</taxon>
        <taxon>Gunneridae</taxon>
        <taxon>Pentapetalae</taxon>
        <taxon>asterids</taxon>
        <taxon>campanulids</taxon>
        <taxon>Asterales</taxon>
        <taxon>Asteraceae</taxon>
        <taxon>Asteroideae</taxon>
        <taxon>Heliantheae alliance</taxon>
        <taxon>Tageteae</taxon>
        <taxon>Tagetes</taxon>
    </lineage>
</organism>
<keyword evidence="5 6" id="KW-0472">Membrane</keyword>
<feature type="transmembrane region" description="Helical" evidence="6">
    <location>
        <begin position="299"/>
        <end position="318"/>
    </location>
</feature>
<feature type="domain" description="Yip1" evidence="8">
    <location>
        <begin position="188"/>
        <end position="344"/>
    </location>
</feature>
<sequence length="356" mass="39493">MSYLSKSPIAHLHYRSRPLPNRWLEYTLDLGCCCCCCCCWCNSLKRERERDLFVRPADLPDISVNVRSTEIRKMMSGNYTSIDNQNVSGSVPAVSDPPAGHVSVKFNDTTTLQSFPPSGATGKISGASGPPRDADDTFSKPVSGSSDSQSSDGWFKIFTIAAYQPYFNVDTSDVLERIKDSLLPFGGSFNEKTASNPDLYGPFWICSTLIFVAASIGTFATYLAHKLQHKEWNYDVNLVTWSAGLFYGYVLVVPLCLYVILKYFSAPSTLVQLFCLYGYSLFVFIPAMCLSIIPVEIFRWVITGVAGLMSALFVALNLKNHIVSAGERWFLIVAGIFLLQLALSIVLKLYLFNVSV</sequence>
<evidence type="ECO:0000256" key="4">
    <source>
        <dbReference type="ARBA" id="ARBA00022989"/>
    </source>
</evidence>
<evidence type="ECO:0000256" key="1">
    <source>
        <dbReference type="ARBA" id="ARBA00004141"/>
    </source>
</evidence>
<gene>
    <name evidence="9" type="ORF">QVD17_04726</name>
</gene>
<comment type="subcellular location">
    <subcellularLocation>
        <location evidence="6">Golgi apparatus membrane</location>
        <topology evidence="6">Multi-pass membrane protein</topology>
    </subcellularLocation>
    <subcellularLocation>
        <location evidence="1">Membrane</location>
        <topology evidence="1">Multi-pass membrane protein</topology>
    </subcellularLocation>
</comment>
<feature type="region of interest" description="Disordered" evidence="7">
    <location>
        <begin position="112"/>
        <end position="150"/>
    </location>
</feature>
<dbReference type="InterPro" id="IPR006977">
    <property type="entry name" value="Yip1_dom"/>
</dbReference>
<evidence type="ECO:0000313" key="9">
    <source>
        <dbReference type="EMBL" id="KAK1438914.1"/>
    </source>
</evidence>
<evidence type="ECO:0000256" key="5">
    <source>
        <dbReference type="ARBA" id="ARBA00023136"/>
    </source>
</evidence>
<evidence type="ECO:0000256" key="7">
    <source>
        <dbReference type="SAM" id="MobiDB-lite"/>
    </source>
</evidence>
<dbReference type="Proteomes" id="UP001229421">
    <property type="component" value="Unassembled WGS sequence"/>
</dbReference>
<dbReference type="AlphaFoldDB" id="A0AAD8LAN9"/>
<dbReference type="GO" id="GO:0016192">
    <property type="term" value="P:vesicle-mediated transport"/>
    <property type="evidence" value="ECO:0007669"/>
    <property type="project" value="InterPro"/>
</dbReference>
<feature type="transmembrane region" description="Helical" evidence="6">
    <location>
        <begin position="199"/>
        <end position="224"/>
    </location>
</feature>
<evidence type="ECO:0000256" key="3">
    <source>
        <dbReference type="ARBA" id="ARBA00022692"/>
    </source>
</evidence>
<proteinExistence type="inferred from homology"/>
<protein>
    <recommendedName>
        <fullName evidence="6">Protein YIP</fullName>
    </recommendedName>
</protein>
<dbReference type="EMBL" id="JAUHHV010000001">
    <property type="protein sequence ID" value="KAK1438914.1"/>
    <property type="molecule type" value="Genomic_DNA"/>
</dbReference>
<dbReference type="GO" id="GO:0031267">
    <property type="term" value="F:small GTPase binding"/>
    <property type="evidence" value="ECO:0007669"/>
    <property type="project" value="InterPro"/>
</dbReference>